<feature type="transmembrane region" description="Helical" evidence="1">
    <location>
        <begin position="142"/>
        <end position="166"/>
    </location>
</feature>
<proteinExistence type="predicted"/>
<feature type="transmembrane region" description="Helical" evidence="1">
    <location>
        <begin position="7"/>
        <end position="28"/>
    </location>
</feature>
<keyword evidence="1" id="KW-1133">Transmembrane helix</keyword>
<feature type="transmembrane region" description="Helical" evidence="1">
    <location>
        <begin position="172"/>
        <end position="195"/>
    </location>
</feature>
<evidence type="ECO:0000313" key="2">
    <source>
        <dbReference type="EMBL" id="RDZ11512.1"/>
    </source>
</evidence>
<dbReference type="AlphaFoldDB" id="A0A3D8WY31"/>
<organism evidence="2 3">
    <name type="scientific">Priestia megaterium</name>
    <name type="common">Bacillus megaterium</name>
    <dbReference type="NCBI Taxonomy" id="1404"/>
    <lineage>
        <taxon>Bacteria</taxon>
        <taxon>Bacillati</taxon>
        <taxon>Bacillota</taxon>
        <taxon>Bacilli</taxon>
        <taxon>Bacillales</taxon>
        <taxon>Bacillaceae</taxon>
        <taxon>Priestia</taxon>
    </lineage>
</organism>
<keyword evidence="1" id="KW-0812">Transmembrane</keyword>
<protein>
    <submittedName>
        <fullName evidence="2">Uncharacterized protein</fullName>
    </submittedName>
</protein>
<dbReference type="EMBL" id="PQWM01000028">
    <property type="protein sequence ID" value="RDZ11512.1"/>
    <property type="molecule type" value="Genomic_DNA"/>
</dbReference>
<dbReference type="Proteomes" id="UP000256519">
    <property type="component" value="Unassembled WGS sequence"/>
</dbReference>
<evidence type="ECO:0000256" key="1">
    <source>
        <dbReference type="SAM" id="Phobius"/>
    </source>
</evidence>
<name>A0A3D8WY31_PRIMG</name>
<keyword evidence="1" id="KW-0472">Membrane</keyword>
<comment type="caution">
    <text evidence="2">The sequence shown here is derived from an EMBL/GenBank/DDBJ whole genome shotgun (WGS) entry which is preliminary data.</text>
</comment>
<sequence length="211" mass="24616">MKFETKYLIRWGIPGWILIFWVFYQVLFLKGINPLDSKFSDIKNGLTLLISLTALGVPIGYLLHQIYFGVAWVLNKNRHEAVKRNARQVSPNFPRHPQWGRNGDQDYFQFEYVWHAVLLNLDVEKRTYIEGRYRHLLSTIHGLGSLFVSSAISLLVTALIIFTHLPEAPFNLYFWTGLVFQLAIFLSAVFNYGYFSNNLTAFQIKMLKTYL</sequence>
<gene>
    <name evidence="2" type="ORF">C3744_20845</name>
</gene>
<reference evidence="2" key="1">
    <citation type="journal article" date="2018" name="Appl. Environ. Microbiol.">
        <title>Antimicrobial susceptibility testing and tentative epidemiological cut-off values of five Bacillus species relevant for use as animal feed additives or for plant protection.</title>
        <authorList>
            <person name="Agerso Y."/>
            <person name="Stuer-Lauridsen B."/>
            <person name="Bjerre K."/>
            <person name="Jensen M.G."/>
            <person name="Johansen E."/>
            <person name="Bennedsen M."/>
            <person name="Brockmann E."/>
            <person name="Nielsen B."/>
        </authorList>
    </citation>
    <scope>NUCLEOTIDE SEQUENCE [LARGE SCALE GENOMIC DNA]</scope>
    <source>
        <strain evidence="2">CHCC20162</strain>
    </source>
</reference>
<feature type="transmembrane region" description="Helical" evidence="1">
    <location>
        <begin position="48"/>
        <end position="74"/>
    </location>
</feature>
<evidence type="ECO:0000313" key="3">
    <source>
        <dbReference type="Proteomes" id="UP000256519"/>
    </source>
</evidence>
<accession>A0A3D8WY31</accession>
<dbReference type="RefSeq" id="WP_116076648.1">
    <property type="nucleotide sequence ID" value="NZ_CP187630.1"/>
</dbReference>